<keyword evidence="2" id="KW-0813">Transport</keyword>
<feature type="chain" id="PRO_5036130939" description="Ferric-chelate reductase" evidence="9">
    <location>
        <begin position="23"/>
        <end position="763"/>
    </location>
</feature>
<dbReference type="STRING" id="1093900.A0A507AFG7"/>
<dbReference type="EMBL" id="SKBQ01000008">
    <property type="protein sequence ID" value="TPX07352.1"/>
    <property type="molecule type" value="Genomic_DNA"/>
</dbReference>
<feature type="transmembrane region" description="Helical" evidence="8">
    <location>
        <begin position="349"/>
        <end position="369"/>
    </location>
</feature>
<keyword evidence="5" id="KW-0406">Ion transport</keyword>
<dbReference type="GO" id="GO:0006879">
    <property type="term" value="P:intracellular iron ion homeostasis"/>
    <property type="evidence" value="ECO:0007669"/>
    <property type="project" value="TreeGrafter"/>
</dbReference>
<evidence type="ECO:0000256" key="6">
    <source>
        <dbReference type="ARBA" id="ARBA00023136"/>
    </source>
</evidence>
<evidence type="ECO:0000256" key="7">
    <source>
        <dbReference type="SAM" id="MobiDB-lite"/>
    </source>
</evidence>
<feature type="signal peptide" evidence="9">
    <location>
        <begin position="1"/>
        <end position="22"/>
    </location>
</feature>
<evidence type="ECO:0000313" key="12">
    <source>
        <dbReference type="EMBL" id="TPX07352.1"/>
    </source>
</evidence>
<evidence type="ECO:0000259" key="10">
    <source>
        <dbReference type="Pfam" id="PF00175"/>
    </source>
</evidence>
<dbReference type="GO" id="GO:0005886">
    <property type="term" value="C:plasma membrane"/>
    <property type="evidence" value="ECO:0007669"/>
    <property type="project" value="TreeGrafter"/>
</dbReference>
<comment type="caution">
    <text evidence="12">The sequence shown here is derived from an EMBL/GenBank/DDBJ whole genome shotgun (WGS) entry which is preliminary data.</text>
</comment>
<protein>
    <recommendedName>
        <fullName evidence="15">Ferric-chelate reductase</fullName>
    </recommendedName>
</protein>
<feature type="transmembrane region" description="Helical" evidence="8">
    <location>
        <begin position="206"/>
        <end position="228"/>
    </location>
</feature>
<dbReference type="GO" id="GO:0015677">
    <property type="term" value="P:copper ion import"/>
    <property type="evidence" value="ECO:0007669"/>
    <property type="project" value="TreeGrafter"/>
</dbReference>
<evidence type="ECO:0000256" key="4">
    <source>
        <dbReference type="ARBA" id="ARBA00022989"/>
    </source>
</evidence>
<sequence>MRRQALSVALQVSGLFLQTTEATETKSRSGHGLIGYGISMYPPPCAFACKDAVSAPLNCTADTAMDMSGHGGMSMKLKSRHHGEHDELEFPSGDGWKVVKTAPAACKAINDFWLQTVAHCVRTRCPDSSISQLEKFWETEALGHLVEQPVPKMSYSQALASIAVEPSRAMNKSVLLDYVGAVSDKDWTPIYNADVNFEEHEAGHSMFGLIVLLATAVLPIAMSLLRFLPWPTALVSRFHAYLIDPPLFGPHHSTPVFFGLGIMPTRGQALFIVYIWAVNIACSAAGYHPIWPHSWYASTYVEVTTYVSNRVGILSFANLPVTILFSGRNNPLLWVTDWSHSTFLLVHRWVAFICMAQAVIHSIAYLYLYLEPDRDHTAESQKPYWYWGIIGTLGLSLMVPLSLQPIRARMYEAFLASHIVLAILALIGCFLHIFYRYEWQWGYENWVYTAAGVWIFDRLVRLARTARNGARRAFVTPIDNEYLRVDIPGVVATGHAYLHFPGVSRWKFWENHPFSVAGVSLGMDVESGSTAPKTMSDDAADEEKKTHQVAEAPAPQSSRGSSSSVAPPASSARLRPIGSTFFIRKSEGITDLLSRSASGSKGVSVLVESSYGPGATVLQEDPVMPTPEFPNVLCIAGGVGIAAILPILDTATTGLGRGSGSIKLYWGVRTMPLVHAVEDMLRLGDLGDQGVTDRCWGAVPVKLSVGERLDLKAVIESEVASNTGGTTVVVCGPAGMADEVRCIVSAVSRHGPVTRLVVHSFMW</sequence>
<dbReference type="Pfam" id="PF01794">
    <property type="entry name" value="Ferric_reduct"/>
    <property type="match status" value="1"/>
</dbReference>
<evidence type="ECO:0000256" key="1">
    <source>
        <dbReference type="ARBA" id="ARBA00004141"/>
    </source>
</evidence>
<dbReference type="Proteomes" id="UP000319257">
    <property type="component" value="Unassembled WGS sequence"/>
</dbReference>
<dbReference type="CDD" id="cd06186">
    <property type="entry name" value="NOX_Duox_like_FAD_NADP"/>
    <property type="match status" value="1"/>
</dbReference>
<organism evidence="12 14">
    <name type="scientific">Thyridium curvatum</name>
    <dbReference type="NCBI Taxonomy" id="1093900"/>
    <lineage>
        <taxon>Eukaryota</taxon>
        <taxon>Fungi</taxon>
        <taxon>Dikarya</taxon>
        <taxon>Ascomycota</taxon>
        <taxon>Pezizomycotina</taxon>
        <taxon>Sordariomycetes</taxon>
        <taxon>Sordariomycetidae</taxon>
        <taxon>Thyridiales</taxon>
        <taxon>Thyridiaceae</taxon>
        <taxon>Thyridium</taxon>
    </lineage>
</organism>
<evidence type="ECO:0000256" key="8">
    <source>
        <dbReference type="SAM" id="Phobius"/>
    </source>
</evidence>
<comment type="subcellular location">
    <subcellularLocation>
        <location evidence="1">Membrane</location>
        <topology evidence="1">Multi-pass membrane protein</topology>
    </subcellularLocation>
</comment>
<keyword evidence="14" id="KW-1185">Reference proteome</keyword>
<dbReference type="Pfam" id="PF00175">
    <property type="entry name" value="NAD_binding_1"/>
    <property type="match status" value="1"/>
</dbReference>
<dbReference type="GO" id="GO:0006826">
    <property type="term" value="P:iron ion transport"/>
    <property type="evidence" value="ECO:0007669"/>
    <property type="project" value="TreeGrafter"/>
</dbReference>
<dbReference type="AlphaFoldDB" id="A0A507AFG7"/>
<dbReference type="EMBL" id="SKBQ01000008">
    <property type="protein sequence ID" value="TPX07575.1"/>
    <property type="molecule type" value="Genomic_DNA"/>
</dbReference>
<dbReference type="OrthoDB" id="167398at2759"/>
<dbReference type="GeneID" id="41969402"/>
<feature type="transmembrane region" description="Helical" evidence="8">
    <location>
        <begin position="269"/>
        <end position="291"/>
    </location>
</feature>
<feature type="domain" description="Ferric oxidoreductase" evidence="11">
    <location>
        <begin position="312"/>
        <end position="429"/>
    </location>
</feature>
<feature type="domain" description="Oxidoreductase FAD/NAD(P)-binding" evidence="10">
    <location>
        <begin position="635"/>
        <end position="741"/>
    </location>
</feature>
<dbReference type="Gene3D" id="3.40.50.80">
    <property type="entry name" value="Nucleotide-binding domain of ferredoxin-NADP reductase (FNR) module"/>
    <property type="match status" value="1"/>
</dbReference>
<dbReference type="GO" id="GO:0000293">
    <property type="term" value="F:ferric-chelate reductase activity"/>
    <property type="evidence" value="ECO:0007669"/>
    <property type="project" value="TreeGrafter"/>
</dbReference>
<dbReference type="SFLD" id="SFLDG01168">
    <property type="entry name" value="Ferric_reductase_subgroup_(FRE"/>
    <property type="match status" value="1"/>
</dbReference>
<evidence type="ECO:0000256" key="9">
    <source>
        <dbReference type="SAM" id="SignalP"/>
    </source>
</evidence>
<dbReference type="InterPro" id="IPR051410">
    <property type="entry name" value="Ferric/Cupric_Reductase"/>
</dbReference>
<keyword evidence="4 8" id="KW-1133">Transmembrane helix</keyword>
<evidence type="ECO:0000256" key="3">
    <source>
        <dbReference type="ARBA" id="ARBA00022692"/>
    </source>
</evidence>
<dbReference type="PANTHER" id="PTHR32361">
    <property type="entry name" value="FERRIC/CUPRIC REDUCTASE TRANSMEMBRANE COMPONENT"/>
    <property type="match status" value="1"/>
</dbReference>
<evidence type="ECO:0000313" key="14">
    <source>
        <dbReference type="Proteomes" id="UP000319257"/>
    </source>
</evidence>
<evidence type="ECO:0008006" key="15">
    <source>
        <dbReference type="Google" id="ProtNLM"/>
    </source>
</evidence>
<evidence type="ECO:0000313" key="13">
    <source>
        <dbReference type="EMBL" id="TPX07575.1"/>
    </source>
</evidence>
<evidence type="ECO:0000256" key="5">
    <source>
        <dbReference type="ARBA" id="ARBA00023065"/>
    </source>
</evidence>
<feature type="transmembrane region" description="Helical" evidence="8">
    <location>
        <begin position="415"/>
        <end position="434"/>
    </location>
</feature>
<dbReference type="SUPFAM" id="SSF52343">
    <property type="entry name" value="Ferredoxin reductase-like, C-terminal NADP-linked domain"/>
    <property type="match status" value="1"/>
</dbReference>
<keyword evidence="9" id="KW-0732">Signal</keyword>
<keyword evidence="3 8" id="KW-0812">Transmembrane</keyword>
<dbReference type="RefSeq" id="XP_030989063.1">
    <property type="nucleotide sequence ID" value="XM_031136091.1"/>
</dbReference>
<reference evidence="12 14" key="1">
    <citation type="submission" date="2019-06" db="EMBL/GenBank/DDBJ databases">
        <title>Draft genome sequence of the filamentous fungus Phialemoniopsis curvata isolated from diesel fuel.</title>
        <authorList>
            <person name="Varaljay V.A."/>
            <person name="Lyon W.J."/>
            <person name="Crouch A.L."/>
            <person name="Drake C.E."/>
            <person name="Hollomon J.M."/>
            <person name="Nadeau L.J."/>
            <person name="Nunn H.S."/>
            <person name="Stevenson B.S."/>
            <person name="Bojanowski C.L."/>
            <person name="Crookes-Goodson W.J."/>
        </authorList>
    </citation>
    <scope>NUCLEOTIDE SEQUENCE [LARGE SCALE GENOMIC DNA]</scope>
    <source>
        <strain evidence="12 14">D216</strain>
    </source>
</reference>
<dbReference type="InterPro" id="IPR013130">
    <property type="entry name" value="Fe3_Rdtase_TM_dom"/>
</dbReference>
<name>A0A507AFG7_9PEZI</name>
<proteinExistence type="predicted"/>
<dbReference type="InParanoid" id="A0A507AFG7"/>
<dbReference type="InterPro" id="IPR001433">
    <property type="entry name" value="OxRdtase_FAD/NAD-bd"/>
</dbReference>
<accession>A0A507AFG7</accession>
<keyword evidence="6 8" id="KW-0472">Membrane</keyword>
<dbReference type="PANTHER" id="PTHR32361:SF9">
    <property type="entry name" value="FERRIC REDUCTASE TRANSMEMBRANE COMPONENT 3-RELATED"/>
    <property type="match status" value="1"/>
</dbReference>
<dbReference type="InterPro" id="IPR039261">
    <property type="entry name" value="FNR_nucleotide-bd"/>
</dbReference>
<gene>
    <name evidence="12" type="ORF">E0L32_001955</name>
    <name evidence="13" type="ORF">E0L32_002178</name>
</gene>
<evidence type="ECO:0000259" key="11">
    <source>
        <dbReference type="Pfam" id="PF01794"/>
    </source>
</evidence>
<feature type="compositionally biased region" description="Low complexity" evidence="7">
    <location>
        <begin position="552"/>
        <end position="572"/>
    </location>
</feature>
<feature type="transmembrane region" description="Helical" evidence="8">
    <location>
        <begin position="311"/>
        <end position="328"/>
    </location>
</feature>
<feature type="region of interest" description="Disordered" evidence="7">
    <location>
        <begin position="527"/>
        <end position="572"/>
    </location>
</feature>
<feature type="transmembrane region" description="Helical" evidence="8">
    <location>
        <begin position="384"/>
        <end position="403"/>
    </location>
</feature>
<evidence type="ECO:0000256" key="2">
    <source>
        <dbReference type="ARBA" id="ARBA00022448"/>
    </source>
</evidence>
<dbReference type="SFLD" id="SFLDS00052">
    <property type="entry name" value="Ferric_Reductase_Domain"/>
    <property type="match status" value="1"/>
</dbReference>